<gene>
    <name evidence="1" type="ORF">SAMEA3515122_01558</name>
</gene>
<sequence>MEVFKYFKEKSHKDDYLNGKIRLGTLNYYRGIENEKQGDVLEGLSKYKVPYQEFDKTAWDEVIKVQPQFAQLVEVAEGGTVIMRDCETESYCHDEYIVCATTVRNDDYFKEDFGEFCIKIEQPDFFCDLVADQLCLKFKKDIRYINKPVSYTKVELTNFLQQQDPVFTKPKIPYEGQNEFRFFWLMNPLNDSGEQTLTIDIGQNWAKKIFVDLK</sequence>
<reference evidence="1 2" key="1">
    <citation type="submission" date="2018-08" db="EMBL/GenBank/DDBJ databases">
        <authorList>
            <consortium name="Pathogen Informatics"/>
        </authorList>
    </citation>
    <scope>NUCLEOTIDE SEQUENCE [LARGE SCALE GENOMIC DNA]</scope>
    <source>
        <strain evidence="1 2">EuSCAPE_IT093</strain>
    </source>
</reference>
<name>A0A9Q8BWX7_KLEPN</name>
<dbReference type="EMBL" id="UKUT01000002">
    <property type="protein sequence ID" value="SYH29218.1"/>
    <property type="molecule type" value="Genomic_DNA"/>
</dbReference>
<evidence type="ECO:0000313" key="1">
    <source>
        <dbReference type="EMBL" id="SYH29218.1"/>
    </source>
</evidence>
<evidence type="ECO:0000313" key="2">
    <source>
        <dbReference type="Proteomes" id="UP000258673"/>
    </source>
</evidence>
<organism evidence="1 2">
    <name type="scientific">Klebsiella pneumoniae</name>
    <dbReference type="NCBI Taxonomy" id="573"/>
    <lineage>
        <taxon>Bacteria</taxon>
        <taxon>Pseudomonadati</taxon>
        <taxon>Pseudomonadota</taxon>
        <taxon>Gammaproteobacteria</taxon>
        <taxon>Enterobacterales</taxon>
        <taxon>Enterobacteriaceae</taxon>
        <taxon>Klebsiella/Raoultella group</taxon>
        <taxon>Klebsiella</taxon>
        <taxon>Klebsiella pneumoniae complex</taxon>
    </lineage>
</organism>
<dbReference type="RefSeq" id="WP_069012973.1">
    <property type="nucleotide sequence ID" value="NZ_BAACAF010000015.1"/>
</dbReference>
<dbReference type="Proteomes" id="UP000258673">
    <property type="component" value="Unassembled WGS sequence"/>
</dbReference>
<accession>A0A9Q8BWX7</accession>
<protein>
    <submittedName>
        <fullName evidence="1">Uncharacterized protein</fullName>
    </submittedName>
</protein>
<comment type="caution">
    <text evidence="1">The sequence shown here is derived from an EMBL/GenBank/DDBJ whole genome shotgun (WGS) entry which is preliminary data.</text>
</comment>
<proteinExistence type="predicted"/>
<dbReference type="AlphaFoldDB" id="A0A9Q8BWX7"/>